<keyword evidence="3 6" id="KW-0812">Transmembrane</keyword>
<dbReference type="GO" id="GO:0022857">
    <property type="term" value="F:transmembrane transporter activity"/>
    <property type="evidence" value="ECO:0007669"/>
    <property type="project" value="InterPro"/>
</dbReference>
<evidence type="ECO:0000313" key="9">
    <source>
        <dbReference type="Proteomes" id="UP000569914"/>
    </source>
</evidence>
<feature type="transmembrane region" description="Helical" evidence="6">
    <location>
        <begin position="270"/>
        <end position="292"/>
    </location>
</feature>
<sequence>MPVDQTRTVRPRTTAGVLAIVGPAMLLVVISSDMVTLVLPMIGSAYGVAKAELAWLVTGFLLTFSIGIPFYGRVADRFSLRSLYVGTLLVFAGGSVVAALAPGFVPIVIGRVIMGAGAAAIPVLSVVAVMRLLPPDRRAVGFGLLGAVGGTGAALGPAFGGVIGQLIGWRGLFWTTAGLALVLLPGVLQGLPATPGADRRPIDVAGGLLLGSSIGALLLGVTQGQTNGFGSPASWPLIIAAPVLAVLFVWRLRTAAHPFVTPGLFAHRAFTAATLTVLLAMAVNLATLVFVPTMIIEENALTPGLASVIMIPGGIALGVLSPVAGRLMGRYGPRPPVLGGLIMIAAATLTLAFGAGASPVLVAVAVTGLGAGFAFVITNVTAVAAESQPPELAGAGLGIFQGAQFLGAGTGPALAGVLLDARHGTGPVLPWYALEAPAYSDLFLVLTAVTLIALVIAAGTLRSRP</sequence>
<gene>
    <name evidence="8" type="ORF">BKA15_004751</name>
</gene>
<feature type="transmembrane region" description="Helical" evidence="6">
    <location>
        <begin position="397"/>
        <end position="419"/>
    </location>
</feature>
<protein>
    <submittedName>
        <fullName evidence="8">MFS family permease</fullName>
    </submittedName>
</protein>
<keyword evidence="5 6" id="KW-0472">Membrane</keyword>
<dbReference type="RefSeq" id="WP_179754898.1">
    <property type="nucleotide sequence ID" value="NZ_JACCBU010000001.1"/>
</dbReference>
<name>A0A7Y9IAU3_9ACTN</name>
<reference evidence="8 9" key="1">
    <citation type="submission" date="2020-07" db="EMBL/GenBank/DDBJ databases">
        <title>Sequencing the genomes of 1000 actinobacteria strains.</title>
        <authorList>
            <person name="Klenk H.-P."/>
        </authorList>
    </citation>
    <scope>NUCLEOTIDE SEQUENCE [LARGE SCALE GENOMIC DNA]</scope>
    <source>
        <strain evidence="8 9">DSM 22083</strain>
    </source>
</reference>
<evidence type="ECO:0000256" key="5">
    <source>
        <dbReference type="ARBA" id="ARBA00023136"/>
    </source>
</evidence>
<feature type="transmembrane region" description="Helical" evidence="6">
    <location>
        <begin position="361"/>
        <end position="385"/>
    </location>
</feature>
<accession>A0A7Y9IAU3</accession>
<dbReference type="EMBL" id="JACCBU010000001">
    <property type="protein sequence ID" value="NYE73422.1"/>
    <property type="molecule type" value="Genomic_DNA"/>
</dbReference>
<feature type="transmembrane region" description="Helical" evidence="6">
    <location>
        <begin position="17"/>
        <end position="41"/>
    </location>
</feature>
<evidence type="ECO:0000259" key="7">
    <source>
        <dbReference type="PROSITE" id="PS50850"/>
    </source>
</evidence>
<evidence type="ECO:0000313" key="8">
    <source>
        <dbReference type="EMBL" id="NYE73422.1"/>
    </source>
</evidence>
<dbReference type="InterPro" id="IPR011701">
    <property type="entry name" value="MFS"/>
</dbReference>
<dbReference type="Gene3D" id="1.20.1250.20">
    <property type="entry name" value="MFS general substrate transporter like domains"/>
    <property type="match status" value="1"/>
</dbReference>
<comment type="subcellular location">
    <subcellularLocation>
        <location evidence="1">Cell membrane</location>
        <topology evidence="1">Multi-pass membrane protein</topology>
    </subcellularLocation>
</comment>
<evidence type="ECO:0000256" key="6">
    <source>
        <dbReference type="SAM" id="Phobius"/>
    </source>
</evidence>
<dbReference type="AlphaFoldDB" id="A0A7Y9IAU3"/>
<dbReference type="PRINTS" id="PR01036">
    <property type="entry name" value="TCRTETB"/>
</dbReference>
<keyword evidence="9" id="KW-1185">Reference proteome</keyword>
<dbReference type="Gene3D" id="1.20.1720.10">
    <property type="entry name" value="Multidrug resistance protein D"/>
    <property type="match status" value="1"/>
</dbReference>
<feature type="transmembrane region" description="Helical" evidence="6">
    <location>
        <begin position="83"/>
        <end position="101"/>
    </location>
</feature>
<feature type="transmembrane region" description="Helical" evidence="6">
    <location>
        <begin position="53"/>
        <end position="71"/>
    </location>
</feature>
<feature type="transmembrane region" description="Helical" evidence="6">
    <location>
        <begin position="439"/>
        <end position="461"/>
    </location>
</feature>
<feature type="transmembrane region" description="Helical" evidence="6">
    <location>
        <begin position="173"/>
        <end position="192"/>
    </location>
</feature>
<organism evidence="8 9">
    <name type="scientific">Microlunatus parietis</name>
    <dbReference type="NCBI Taxonomy" id="682979"/>
    <lineage>
        <taxon>Bacteria</taxon>
        <taxon>Bacillati</taxon>
        <taxon>Actinomycetota</taxon>
        <taxon>Actinomycetes</taxon>
        <taxon>Propionibacteriales</taxon>
        <taxon>Propionibacteriaceae</taxon>
        <taxon>Microlunatus</taxon>
    </lineage>
</organism>
<dbReference type="SUPFAM" id="SSF103473">
    <property type="entry name" value="MFS general substrate transporter"/>
    <property type="match status" value="1"/>
</dbReference>
<evidence type="ECO:0000256" key="3">
    <source>
        <dbReference type="ARBA" id="ARBA00022692"/>
    </source>
</evidence>
<evidence type="ECO:0000256" key="2">
    <source>
        <dbReference type="ARBA" id="ARBA00022448"/>
    </source>
</evidence>
<feature type="transmembrane region" description="Helical" evidence="6">
    <location>
        <begin position="107"/>
        <end position="130"/>
    </location>
</feature>
<comment type="caution">
    <text evidence="8">The sequence shown here is derived from an EMBL/GenBank/DDBJ whole genome shotgun (WGS) entry which is preliminary data.</text>
</comment>
<evidence type="ECO:0000256" key="1">
    <source>
        <dbReference type="ARBA" id="ARBA00004651"/>
    </source>
</evidence>
<feature type="transmembrane region" description="Helical" evidence="6">
    <location>
        <begin position="337"/>
        <end position="355"/>
    </location>
</feature>
<proteinExistence type="predicted"/>
<feature type="transmembrane region" description="Helical" evidence="6">
    <location>
        <begin position="233"/>
        <end position="250"/>
    </location>
</feature>
<feature type="domain" description="Major facilitator superfamily (MFS) profile" evidence="7">
    <location>
        <begin position="17"/>
        <end position="465"/>
    </location>
</feature>
<dbReference type="InterPro" id="IPR036259">
    <property type="entry name" value="MFS_trans_sf"/>
</dbReference>
<evidence type="ECO:0000256" key="4">
    <source>
        <dbReference type="ARBA" id="ARBA00022989"/>
    </source>
</evidence>
<dbReference type="PROSITE" id="PS50850">
    <property type="entry name" value="MFS"/>
    <property type="match status" value="1"/>
</dbReference>
<feature type="transmembrane region" description="Helical" evidence="6">
    <location>
        <begin position="142"/>
        <end position="167"/>
    </location>
</feature>
<dbReference type="PANTHER" id="PTHR42718:SF9">
    <property type="entry name" value="MAJOR FACILITATOR SUPERFAMILY MULTIDRUG TRANSPORTER MFSC"/>
    <property type="match status" value="1"/>
</dbReference>
<dbReference type="Proteomes" id="UP000569914">
    <property type="component" value="Unassembled WGS sequence"/>
</dbReference>
<keyword evidence="4 6" id="KW-1133">Transmembrane helix</keyword>
<feature type="transmembrane region" description="Helical" evidence="6">
    <location>
        <begin position="304"/>
        <end position="325"/>
    </location>
</feature>
<dbReference type="PANTHER" id="PTHR42718">
    <property type="entry name" value="MAJOR FACILITATOR SUPERFAMILY MULTIDRUG TRANSPORTER MFSC"/>
    <property type="match status" value="1"/>
</dbReference>
<dbReference type="InterPro" id="IPR020846">
    <property type="entry name" value="MFS_dom"/>
</dbReference>
<dbReference type="Pfam" id="PF07690">
    <property type="entry name" value="MFS_1"/>
    <property type="match status" value="1"/>
</dbReference>
<dbReference type="GO" id="GO:0005886">
    <property type="term" value="C:plasma membrane"/>
    <property type="evidence" value="ECO:0007669"/>
    <property type="project" value="UniProtKB-SubCell"/>
</dbReference>
<feature type="transmembrane region" description="Helical" evidence="6">
    <location>
        <begin position="204"/>
        <end position="221"/>
    </location>
</feature>
<keyword evidence="2" id="KW-0813">Transport</keyword>